<gene>
    <name evidence="1" type="ORF">CISIN_1g035035mg</name>
</gene>
<organism evidence="1 2">
    <name type="scientific">Citrus sinensis</name>
    <name type="common">Sweet orange</name>
    <name type="synonym">Citrus aurantium var. sinensis</name>
    <dbReference type="NCBI Taxonomy" id="2711"/>
    <lineage>
        <taxon>Eukaryota</taxon>
        <taxon>Viridiplantae</taxon>
        <taxon>Streptophyta</taxon>
        <taxon>Embryophyta</taxon>
        <taxon>Tracheophyta</taxon>
        <taxon>Spermatophyta</taxon>
        <taxon>Magnoliopsida</taxon>
        <taxon>eudicotyledons</taxon>
        <taxon>Gunneridae</taxon>
        <taxon>Pentapetalae</taxon>
        <taxon>rosids</taxon>
        <taxon>malvids</taxon>
        <taxon>Sapindales</taxon>
        <taxon>Rutaceae</taxon>
        <taxon>Aurantioideae</taxon>
        <taxon>Citrus</taxon>
    </lineage>
</organism>
<protein>
    <submittedName>
        <fullName evidence="1">Uncharacterized protein</fullName>
    </submittedName>
</protein>
<evidence type="ECO:0000313" key="1">
    <source>
        <dbReference type="EMBL" id="KDO48063.1"/>
    </source>
</evidence>
<dbReference type="Proteomes" id="UP000027120">
    <property type="component" value="Unassembled WGS sequence"/>
</dbReference>
<keyword evidence="2" id="KW-1185">Reference proteome</keyword>
<reference evidence="1 2" key="1">
    <citation type="submission" date="2014-04" db="EMBL/GenBank/DDBJ databases">
        <authorList>
            <consortium name="International Citrus Genome Consortium"/>
            <person name="Gmitter F."/>
            <person name="Chen C."/>
            <person name="Farmerie W."/>
            <person name="Harkins T."/>
            <person name="Desany B."/>
            <person name="Mohiuddin M."/>
            <person name="Kodira C."/>
            <person name="Borodovsky M."/>
            <person name="Lomsadze A."/>
            <person name="Burns P."/>
            <person name="Jenkins J."/>
            <person name="Prochnik S."/>
            <person name="Shu S."/>
            <person name="Chapman J."/>
            <person name="Pitluck S."/>
            <person name="Schmutz J."/>
            <person name="Rokhsar D."/>
        </authorList>
    </citation>
    <scope>NUCLEOTIDE SEQUENCE</scope>
</reference>
<evidence type="ECO:0000313" key="2">
    <source>
        <dbReference type="Proteomes" id="UP000027120"/>
    </source>
</evidence>
<proteinExistence type="predicted"/>
<dbReference type="EMBL" id="KK785155">
    <property type="protein sequence ID" value="KDO48063.1"/>
    <property type="molecule type" value="Genomic_DNA"/>
</dbReference>
<dbReference type="AlphaFoldDB" id="A0A067DYY7"/>
<sequence length="75" mass="8402">MKLIIINNKSWPTEVELAEKPAPSNIGLHQFSKIIILLTICLSHCLLISPSNQNSKNSLYEKMVNILNSTIQIAQ</sequence>
<name>A0A067DYY7_CITSI</name>
<accession>A0A067DYY7</accession>